<feature type="region of interest" description="Disordered" evidence="1">
    <location>
        <begin position="176"/>
        <end position="211"/>
    </location>
</feature>
<gene>
    <name evidence="3" type="ORF">SCHPADRAFT_707892</name>
</gene>
<protein>
    <recommendedName>
        <fullName evidence="5">Secreted protein</fullName>
    </recommendedName>
</protein>
<keyword evidence="2" id="KW-0732">Signal</keyword>
<proteinExistence type="predicted"/>
<feature type="chain" id="PRO_5005201437" description="Secreted protein" evidence="2">
    <location>
        <begin position="23"/>
        <end position="266"/>
    </location>
</feature>
<dbReference type="InParanoid" id="A0A0H2R264"/>
<evidence type="ECO:0000256" key="2">
    <source>
        <dbReference type="SAM" id="SignalP"/>
    </source>
</evidence>
<feature type="signal peptide" evidence="2">
    <location>
        <begin position="1"/>
        <end position="22"/>
    </location>
</feature>
<accession>A0A0H2R264</accession>
<sequence>MGWHVRRPRYVFFLLPSSFLFAGQLLSPSSSLLSVEVIRTQDPFIIVVASASVTAFHHRPATSDQPRRDSRLLFLQDVLRILSVSVSRHEIIGNVRRLERLKSTEEKRNIYRHGWWKMISSSRVPTSRSVCAAHLRLFLRTARLTSLSLSSLFPLPFKEVVDVASPDVHSVSSSGAHTALGMASSQPTRRGAAFSNSNPKRSVVSSTSTPNAQRSTLFPFPGRFWLYLSPAAARRLLIVPSTSESPLHVVCRRKRPLSPSRHTTHL</sequence>
<dbReference type="AlphaFoldDB" id="A0A0H2R264"/>
<dbReference type="EMBL" id="KQ086257">
    <property type="protein sequence ID" value="KLO05894.1"/>
    <property type="molecule type" value="Genomic_DNA"/>
</dbReference>
<evidence type="ECO:0008006" key="5">
    <source>
        <dbReference type="Google" id="ProtNLM"/>
    </source>
</evidence>
<dbReference type="Proteomes" id="UP000053477">
    <property type="component" value="Unassembled WGS sequence"/>
</dbReference>
<evidence type="ECO:0000313" key="3">
    <source>
        <dbReference type="EMBL" id="KLO05894.1"/>
    </source>
</evidence>
<evidence type="ECO:0000313" key="4">
    <source>
        <dbReference type="Proteomes" id="UP000053477"/>
    </source>
</evidence>
<organism evidence="3 4">
    <name type="scientific">Schizopora paradoxa</name>
    <dbReference type="NCBI Taxonomy" id="27342"/>
    <lineage>
        <taxon>Eukaryota</taxon>
        <taxon>Fungi</taxon>
        <taxon>Dikarya</taxon>
        <taxon>Basidiomycota</taxon>
        <taxon>Agaricomycotina</taxon>
        <taxon>Agaricomycetes</taxon>
        <taxon>Hymenochaetales</taxon>
        <taxon>Schizoporaceae</taxon>
        <taxon>Schizopora</taxon>
    </lineage>
</organism>
<name>A0A0H2R264_9AGAM</name>
<feature type="compositionally biased region" description="Polar residues" evidence="1">
    <location>
        <begin position="183"/>
        <end position="211"/>
    </location>
</feature>
<keyword evidence="4" id="KW-1185">Reference proteome</keyword>
<reference evidence="3 4" key="1">
    <citation type="submission" date="2015-04" db="EMBL/GenBank/DDBJ databases">
        <title>Complete genome sequence of Schizopora paradoxa KUC8140, a cosmopolitan wood degrader in East Asia.</title>
        <authorList>
            <consortium name="DOE Joint Genome Institute"/>
            <person name="Min B."/>
            <person name="Park H."/>
            <person name="Jang Y."/>
            <person name="Kim J.-J."/>
            <person name="Kim K.H."/>
            <person name="Pangilinan J."/>
            <person name="Lipzen A."/>
            <person name="Riley R."/>
            <person name="Grigoriev I.V."/>
            <person name="Spatafora J.W."/>
            <person name="Choi I.-G."/>
        </authorList>
    </citation>
    <scope>NUCLEOTIDE SEQUENCE [LARGE SCALE GENOMIC DNA]</scope>
    <source>
        <strain evidence="3 4">KUC8140</strain>
    </source>
</reference>
<evidence type="ECO:0000256" key="1">
    <source>
        <dbReference type="SAM" id="MobiDB-lite"/>
    </source>
</evidence>